<sequence>MCFIDLSCCASCSTVLAHTGDPMRVQTVPPYSVGWVAAAALQLIIIAVRELGMGVKIVSSERSLPLTARCSPPAFRVSCGWVTPYQCVKQPCVSCGAGWPPQPVCPKTLCIMWGDFSMSGPLPVCPKTLCIMWGDFSMSAPLPVCIQILCVRLHDPVVTVSNNPA</sequence>
<comment type="caution">
    <text evidence="1">The sequence shown here is derived from an EMBL/GenBank/DDBJ whole genome shotgun (WGS) entry which is preliminary data.</text>
</comment>
<evidence type="ECO:0000313" key="2">
    <source>
        <dbReference type="Proteomes" id="UP001283361"/>
    </source>
</evidence>
<organism evidence="1 2">
    <name type="scientific">Elysia crispata</name>
    <name type="common">lettuce slug</name>
    <dbReference type="NCBI Taxonomy" id="231223"/>
    <lineage>
        <taxon>Eukaryota</taxon>
        <taxon>Metazoa</taxon>
        <taxon>Spiralia</taxon>
        <taxon>Lophotrochozoa</taxon>
        <taxon>Mollusca</taxon>
        <taxon>Gastropoda</taxon>
        <taxon>Heterobranchia</taxon>
        <taxon>Euthyneura</taxon>
        <taxon>Panpulmonata</taxon>
        <taxon>Sacoglossa</taxon>
        <taxon>Placobranchoidea</taxon>
        <taxon>Plakobranchidae</taxon>
        <taxon>Elysia</taxon>
    </lineage>
</organism>
<gene>
    <name evidence="1" type="ORF">RRG08_054969</name>
</gene>
<reference evidence="1" key="1">
    <citation type="journal article" date="2023" name="G3 (Bethesda)">
        <title>A reference genome for the long-term kleptoplast-retaining sea slug Elysia crispata morphotype clarki.</title>
        <authorList>
            <person name="Eastman K.E."/>
            <person name="Pendleton A.L."/>
            <person name="Shaikh M.A."/>
            <person name="Suttiyut T."/>
            <person name="Ogas R."/>
            <person name="Tomko P."/>
            <person name="Gavelis G."/>
            <person name="Widhalm J.R."/>
            <person name="Wisecaver J.H."/>
        </authorList>
    </citation>
    <scope>NUCLEOTIDE SEQUENCE</scope>
    <source>
        <strain evidence="1">ECLA1</strain>
    </source>
</reference>
<accession>A0AAE1E4Y7</accession>
<dbReference type="EMBL" id="JAWDGP010001291">
    <property type="protein sequence ID" value="KAK3793033.1"/>
    <property type="molecule type" value="Genomic_DNA"/>
</dbReference>
<name>A0AAE1E4Y7_9GAST</name>
<dbReference type="Proteomes" id="UP001283361">
    <property type="component" value="Unassembled WGS sequence"/>
</dbReference>
<proteinExistence type="predicted"/>
<protein>
    <submittedName>
        <fullName evidence="1">Uncharacterized protein</fullName>
    </submittedName>
</protein>
<keyword evidence="2" id="KW-1185">Reference proteome</keyword>
<evidence type="ECO:0000313" key="1">
    <source>
        <dbReference type="EMBL" id="KAK3793033.1"/>
    </source>
</evidence>
<dbReference type="AlphaFoldDB" id="A0AAE1E4Y7"/>